<dbReference type="OrthoDB" id="9773538at2"/>
<sequence length="701" mass="79643">MFKKKLFFGMLMGSAILMNSCSKSENGTWDESNYFFAASELPYGTTDFSKVKTADFKPALLEGMRQQIEEIGKITSNTEAPSFENTLVELEKTGQLLGRVSSSFNVLTGTETNEELQALEEELAPKFAAHSDAIYLNGDLFARVKKIYEQKDALNLDSESARLLETYYNKFVLAGADLPEAEKEKLKKINEEIASLNTKFGTQLLNATKSGGITLTKEELEGLSQQDLDALKQEDGTYKISLLSTTQQPELQNLVKKETRQKLFDASWNRTSKGDTNDTRQTILDIANKRAEKAKLLGYENYAQWSLQSQMAKTPEAVNEFLGDMISVSTKMAEKEAEEIQNLINQEEVPYELSAADWNFYSEKIRKAKYDLDENEIKPYLEVWSILENGIFFMANKMYGMTYVERKDIPTWNKDVRVYELFNEDKTPIGLFYVDFFKRDSKQGGAWMSNIVEQSTLLNQKPVIYNVCNYTKAPEGQPTLITFDDAITMFHEFGHALHGLFATQKYPSLSGTNVARDFVEFPSQFHEHFATYPEVLKNYAKHYKTGEVMPDALIAKMEKAKNFNKGYALTEILSASALDMSWHTIGADQKITDAAKFEADALVKNNTAIKSVPPRYGSTFFNHVFGGGYAAGYYAYLWAEMLDHDAFEWLKENGGMTRENGQILRDKVFSRGNSEDYTEMYKKFRGKEASVDPMLKYHGLK</sequence>
<keyword evidence="7 15" id="KW-0378">Hydrolase</keyword>
<evidence type="ECO:0000256" key="10">
    <source>
        <dbReference type="ARBA" id="ARBA00052506"/>
    </source>
</evidence>
<dbReference type="EC" id="3.4.15.5" evidence="12"/>
<evidence type="ECO:0000256" key="9">
    <source>
        <dbReference type="ARBA" id="ARBA00023049"/>
    </source>
</evidence>
<dbReference type="InterPro" id="IPR024079">
    <property type="entry name" value="MetalloPept_cat_dom_sf"/>
</dbReference>
<evidence type="ECO:0000256" key="12">
    <source>
        <dbReference type="ARBA" id="ARBA00066668"/>
    </source>
</evidence>
<evidence type="ECO:0000256" key="13">
    <source>
        <dbReference type="ARBA" id="ARBA00070755"/>
    </source>
</evidence>
<dbReference type="Gene3D" id="3.40.390.10">
    <property type="entry name" value="Collagenase (Catalytic Domain)"/>
    <property type="match status" value="1"/>
</dbReference>
<evidence type="ECO:0000256" key="15">
    <source>
        <dbReference type="RuleBase" id="RU003435"/>
    </source>
</evidence>
<evidence type="ECO:0000256" key="11">
    <source>
        <dbReference type="ARBA" id="ARBA00054529"/>
    </source>
</evidence>
<dbReference type="FunFam" id="3.40.390.10:FF:000009">
    <property type="entry name" value="Oligopeptidase A"/>
    <property type="match status" value="1"/>
</dbReference>
<keyword evidence="6 15" id="KW-0479">Metal-binding</keyword>
<dbReference type="InterPro" id="IPR001567">
    <property type="entry name" value="Pept_M3A_M3B_dom"/>
</dbReference>
<evidence type="ECO:0000256" key="14">
    <source>
        <dbReference type="ARBA" id="ARBA00075608"/>
    </source>
</evidence>
<evidence type="ECO:0000256" key="8">
    <source>
        <dbReference type="ARBA" id="ARBA00022833"/>
    </source>
</evidence>
<evidence type="ECO:0000259" key="16">
    <source>
        <dbReference type="Pfam" id="PF01432"/>
    </source>
</evidence>
<comment type="catalytic activity">
    <reaction evidence="10">
        <text>Hydrolysis of unblocked, C-terminal dipeptides from oligopeptides, with broad specificity. Does not hydrolyze bonds in which P1' is Pro, or both P1 and P1' are Gly.</text>
        <dbReference type="EC" id="3.4.15.5"/>
    </reaction>
</comment>
<dbReference type="GO" id="GO:0008241">
    <property type="term" value="F:peptidyl-dipeptidase activity"/>
    <property type="evidence" value="ECO:0007669"/>
    <property type="project" value="UniProtKB-EC"/>
</dbReference>
<keyword evidence="18" id="KW-1185">Reference proteome</keyword>
<dbReference type="SUPFAM" id="SSF55486">
    <property type="entry name" value="Metalloproteases ('zincins'), catalytic domain"/>
    <property type="match status" value="1"/>
</dbReference>
<comment type="caution">
    <text evidence="17">The sequence shown here is derived from an EMBL/GenBank/DDBJ whole genome shotgun (WGS) entry which is preliminary data.</text>
</comment>
<dbReference type="Gene3D" id="1.10.1370.10">
    <property type="entry name" value="Neurolysin, domain 3"/>
    <property type="match status" value="1"/>
</dbReference>
<dbReference type="RefSeq" id="WP_121933460.1">
    <property type="nucleotide sequence ID" value="NZ_RDOJ01000002.1"/>
</dbReference>
<evidence type="ECO:0000256" key="3">
    <source>
        <dbReference type="ARBA" id="ARBA00022490"/>
    </source>
</evidence>
<dbReference type="FunFam" id="1.10.1370.40:FF:000001">
    <property type="entry name" value="Dipeptidyl carboxypeptidase II"/>
    <property type="match status" value="1"/>
</dbReference>
<evidence type="ECO:0000256" key="2">
    <source>
        <dbReference type="ARBA" id="ARBA00006040"/>
    </source>
</evidence>
<evidence type="ECO:0000313" key="17">
    <source>
        <dbReference type="EMBL" id="RLZ12247.1"/>
    </source>
</evidence>
<dbReference type="CDD" id="cd06456">
    <property type="entry name" value="M3A_DCP"/>
    <property type="match status" value="1"/>
</dbReference>
<evidence type="ECO:0000256" key="1">
    <source>
        <dbReference type="ARBA" id="ARBA00004496"/>
    </source>
</evidence>
<dbReference type="AlphaFoldDB" id="A0A3L9MH55"/>
<dbReference type="InterPro" id="IPR024077">
    <property type="entry name" value="Neurolysin/TOP_dom2"/>
</dbReference>
<dbReference type="PANTHER" id="PTHR43660">
    <property type="entry name" value="DIPEPTIDYL CARBOXYPEPTIDASE"/>
    <property type="match status" value="1"/>
</dbReference>
<comment type="cofactor">
    <cofactor evidence="15">
        <name>Zn(2+)</name>
        <dbReference type="ChEBI" id="CHEBI:29105"/>
    </cofactor>
    <text evidence="15">Binds 1 zinc ion.</text>
</comment>
<dbReference type="PANTHER" id="PTHR43660:SF1">
    <property type="entry name" value="DIPEPTIDYL CARBOXYPEPTIDASE"/>
    <property type="match status" value="1"/>
</dbReference>
<keyword evidence="4" id="KW-0121">Carboxypeptidase</keyword>
<comment type="subcellular location">
    <subcellularLocation>
        <location evidence="1">Cytoplasm</location>
    </subcellularLocation>
</comment>
<dbReference type="GO" id="GO:0006508">
    <property type="term" value="P:proteolysis"/>
    <property type="evidence" value="ECO:0007669"/>
    <property type="project" value="UniProtKB-KW"/>
</dbReference>
<dbReference type="GO" id="GO:0046872">
    <property type="term" value="F:metal ion binding"/>
    <property type="evidence" value="ECO:0007669"/>
    <property type="project" value="UniProtKB-UniRule"/>
</dbReference>
<protein>
    <recommendedName>
        <fullName evidence="13">Dipeptidyl carboxypeptidase</fullName>
        <ecNumber evidence="12">3.4.15.5</ecNumber>
    </recommendedName>
    <alternativeName>
        <fullName evidence="14">Peptidyl-dipeptidase Dcp</fullName>
    </alternativeName>
</protein>
<proteinExistence type="inferred from homology"/>
<comment type="similarity">
    <text evidence="2 15">Belongs to the peptidase M3 family.</text>
</comment>
<keyword evidence="8 15" id="KW-0862">Zinc</keyword>
<dbReference type="InterPro" id="IPR034005">
    <property type="entry name" value="M3A_DCP"/>
</dbReference>
<dbReference type="GO" id="GO:0004180">
    <property type="term" value="F:carboxypeptidase activity"/>
    <property type="evidence" value="ECO:0007669"/>
    <property type="project" value="UniProtKB-KW"/>
</dbReference>
<accession>A0A3L9MH55</accession>
<keyword evidence="5 15" id="KW-0645">Protease</keyword>
<dbReference type="Proteomes" id="UP000275348">
    <property type="component" value="Unassembled WGS sequence"/>
</dbReference>
<feature type="domain" description="Peptidase M3A/M3B catalytic" evidence="16">
    <location>
        <begin position="256"/>
        <end position="699"/>
    </location>
</feature>
<dbReference type="Pfam" id="PF01432">
    <property type="entry name" value="Peptidase_M3"/>
    <property type="match status" value="1"/>
</dbReference>
<reference evidence="17 18" key="1">
    <citation type="submission" date="2018-10" db="EMBL/GenBank/DDBJ databases">
        <authorList>
            <person name="Chen X."/>
        </authorList>
    </citation>
    <scope>NUCLEOTIDE SEQUENCE [LARGE SCALE GENOMIC DNA]</scope>
    <source>
        <strain evidence="17 18">YIM 102668</strain>
    </source>
</reference>
<name>A0A3L9MH55_9FLAO</name>
<dbReference type="GO" id="GO:0005829">
    <property type="term" value="C:cytosol"/>
    <property type="evidence" value="ECO:0007669"/>
    <property type="project" value="TreeGrafter"/>
</dbReference>
<dbReference type="EMBL" id="RDOJ01000002">
    <property type="protein sequence ID" value="RLZ12247.1"/>
    <property type="molecule type" value="Genomic_DNA"/>
</dbReference>
<keyword evidence="9 15" id="KW-0482">Metalloprotease</keyword>
<evidence type="ECO:0000256" key="6">
    <source>
        <dbReference type="ARBA" id="ARBA00022723"/>
    </source>
</evidence>
<evidence type="ECO:0000256" key="5">
    <source>
        <dbReference type="ARBA" id="ARBA00022670"/>
    </source>
</evidence>
<comment type="function">
    <text evidence="11">Removes dipeptides from the C-termini of N-blocked tripeptides, tetrapeptides and larger peptides.</text>
</comment>
<organism evidence="17 18">
    <name type="scientific">Faecalibacter macacae</name>
    <dbReference type="NCBI Taxonomy" id="1859289"/>
    <lineage>
        <taxon>Bacteria</taxon>
        <taxon>Pseudomonadati</taxon>
        <taxon>Bacteroidota</taxon>
        <taxon>Flavobacteriia</taxon>
        <taxon>Flavobacteriales</taxon>
        <taxon>Weeksellaceae</taxon>
        <taxon>Faecalibacter</taxon>
    </lineage>
</organism>
<gene>
    <name evidence="17" type="ORF">EAH69_01630</name>
</gene>
<dbReference type="Gene3D" id="1.10.1370.40">
    <property type="match status" value="1"/>
</dbReference>
<evidence type="ECO:0000256" key="4">
    <source>
        <dbReference type="ARBA" id="ARBA00022645"/>
    </source>
</evidence>
<dbReference type="InterPro" id="IPR045090">
    <property type="entry name" value="Pept_M3A_M3B"/>
</dbReference>
<dbReference type="GO" id="GO:0004222">
    <property type="term" value="F:metalloendopeptidase activity"/>
    <property type="evidence" value="ECO:0007669"/>
    <property type="project" value="InterPro"/>
</dbReference>
<evidence type="ECO:0000256" key="7">
    <source>
        <dbReference type="ARBA" id="ARBA00022801"/>
    </source>
</evidence>
<keyword evidence="3" id="KW-0963">Cytoplasm</keyword>
<evidence type="ECO:0000313" key="18">
    <source>
        <dbReference type="Proteomes" id="UP000275348"/>
    </source>
</evidence>